<gene>
    <name evidence="1" type="ORF">IAA16_02265</name>
</gene>
<name>A0A9E2L299_9SPIR</name>
<dbReference type="Proteomes" id="UP000823914">
    <property type="component" value="Unassembled WGS sequence"/>
</dbReference>
<evidence type="ECO:0000313" key="1">
    <source>
        <dbReference type="EMBL" id="MBU3849371.1"/>
    </source>
</evidence>
<reference evidence="1" key="2">
    <citation type="submission" date="2021-04" db="EMBL/GenBank/DDBJ databases">
        <authorList>
            <person name="Gilroy R."/>
        </authorList>
    </citation>
    <scope>NUCLEOTIDE SEQUENCE</scope>
    <source>
        <strain evidence="1">Gambia15-2214</strain>
    </source>
</reference>
<protein>
    <submittedName>
        <fullName evidence="1">Uncharacterized protein</fullName>
    </submittedName>
</protein>
<comment type="caution">
    <text evidence="1">The sequence shown here is derived from an EMBL/GenBank/DDBJ whole genome shotgun (WGS) entry which is preliminary data.</text>
</comment>
<sequence>MGGIQLNRSPETVSMLEVWQFGLKADGYEDLSEQVENYLKTGAAPVLSMWILKEKIILLPFY</sequence>
<dbReference type="EMBL" id="JAHLFV010000051">
    <property type="protein sequence ID" value="MBU3849371.1"/>
    <property type="molecule type" value="Genomic_DNA"/>
</dbReference>
<proteinExistence type="predicted"/>
<accession>A0A9E2L299</accession>
<organism evidence="1 2">
    <name type="scientific">Candidatus Treponema excrementipullorum</name>
    <dbReference type="NCBI Taxonomy" id="2838768"/>
    <lineage>
        <taxon>Bacteria</taxon>
        <taxon>Pseudomonadati</taxon>
        <taxon>Spirochaetota</taxon>
        <taxon>Spirochaetia</taxon>
        <taxon>Spirochaetales</taxon>
        <taxon>Treponemataceae</taxon>
        <taxon>Treponema</taxon>
    </lineage>
</organism>
<evidence type="ECO:0000313" key="2">
    <source>
        <dbReference type="Proteomes" id="UP000823914"/>
    </source>
</evidence>
<dbReference type="AlphaFoldDB" id="A0A9E2L299"/>
<reference evidence="1" key="1">
    <citation type="journal article" date="2021" name="PeerJ">
        <title>Extensive microbial diversity within the chicken gut microbiome revealed by metagenomics and culture.</title>
        <authorList>
            <person name="Gilroy R."/>
            <person name="Ravi A."/>
            <person name="Getino M."/>
            <person name="Pursley I."/>
            <person name="Horton D.L."/>
            <person name="Alikhan N.F."/>
            <person name="Baker D."/>
            <person name="Gharbi K."/>
            <person name="Hall N."/>
            <person name="Watson M."/>
            <person name="Adriaenssens E.M."/>
            <person name="Foster-Nyarko E."/>
            <person name="Jarju S."/>
            <person name="Secka A."/>
            <person name="Antonio M."/>
            <person name="Oren A."/>
            <person name="Chaudhuri R.R."/>
            <person name="La Ragione R."/>
            <person name="Hildebrand F."/>
            <person name="Pallen M.J."/>
        </authorList>
    </citation>
    <scope>NUCLEOTIDE SEQUENCE</scope>
    <source>
        <strain evidence="1">Gambia15-2214</strain>
    </source>
</reference>